<dbReference type="InterPro" id="IPR032675">
    <property type="entry name" value="LRR_dom_sf"/>
</dbReference>
<dbReference type="EC" id="2.5.1.60" evidence="6"/>
<evidence type="ECO:0000256" key="4">
    <source>
        <dbReference type="ARBA" id="ARBA00022737"/>
    </source>
</evidence>
<dbReference type="PANTHER" id="PTHR11129">
    <property type="entry name" value="PROTEIN FARNESYLTRANSFERASE ALPHA SUBUNIT/RAB GERANYLGERANYL TRANSFERASE ALPHA SUBUNIT"/>
    <property type="match status" value="1"/>
</dbReference>
<evidence type="ECO:0000313" key="8">
    <source>
        <dbReference type="Proteomes" id="UP001648503"/>
    </source>
</evidence>
<comment type="similarity">
    <text evidence="1 6">Belongs to the protein prenyltransferase subunit alpha family.</text>
</comment>
<comment type="catalytic activity">
    <reaction evidence="5 6">
        <text>geranylgeranyl diphosphate + L-cysteinyl-[protein] = S-geranylgeranyl-L-cysteinyl-[protein] + diphosphate</text>
        <dbReference type="Rhea" id="RHEA:21240"/>
        <dbReference type="Rhea" id="RHEA-COMP:10131"/>
        <dbReference type="Rhea" id="RHEA-COMP:11537"/>
        <dbReference type="ChEBI" id="CHEBI:29950"/>
        <dbReference type="ChEBI" id="CHEBI:33019"/>
        <dbReference type="ChEBI" id="CHEBI:57533"/>
        <dbReference type="ChEBI" id="CHEBI:86021"/>
        <dbReference type="EC" id="2.5.1.60"/>
    </reaction>
</comment>
<name>A0ABQ8FD67_9FUNG</name>
<dbReference type="Gene3D" id="3.80.10.10">
    <property type="entry name" value="Ribonuclease Inhibitor"/>
    <property type="match status" value="1"/>
</dbReference>
<dbReference type="Pfam" id="PF01239">
    <property type="entry name" value="PPTA"/>
    <property type="match status" value="5"/>
</dbReference>
<dbReference type="EMBL" id="JAFCIX010000242">
    <property type="protein sequence ID" value="KAH6596239.1"/>
    <property type="molecule type" value="Genomic_DNA"/>
</dbReference>
<evidence type="ECO:0000256" key="3">
    <source>
        <dbReference type="ARBA" id="ARBA00022679"/>
    </source>
</evidence>
<dbReference type="SUPFAM" id="SSF52058">
    <property type="entry name" value="L domain-like"/>
    <property type="match status" value="1"/>
</dbReference>
<proteinExistence type="inferred from homology"/>
<keyword evidence="4" id="KW-0677">Repeat</keyword>
<dbReference type="Gene3D" id="1.25.40.120">
    <property type="entry name" value="Protein prenylyltransferase"/>
    <property type="match status" value="1"/>
</dbReference>
<evidence type="ECO:0000256" key="2">
    <source>
        <dbReference type="ARBA" id="ARBA00022602"/>
    </source>
</evidence>
<organism evidence="7 8">
    <name type="scientific">Batrachochytrium salamandrivorans</name>
    <dbReference type="NCBI Taxonomy" id="1357716"/>
    <lineage>
        <taxon>Eukaryota</taxon>
        <taxon>Fungi</taxon>
        <taxon>Fungi incertae sedis</taxon>
        <taxon>Chytridiomycota</taxon>
        <taxon>Chytridiomycota incertae sedis</taxon>
        <taxon>Chytridiomycetes</taxon>
        <taxon>Rhizophydiales</taxon>
        <taxon>Rhizophydiales incertae sedis</taxon>
        <taxon>Batrachochytrium</taxon>
    </lineage>
</organism>
<dbReference type="PROSITE" id="PS51147">
    <property type="entry name" value="PFTA"/>
    <property type="match status" value="5"/>
</dbReference>
<keyword evidence="8" id="KW-1185">Reference proteome</keyword>
<dbReference type="Pfam" id="PF13855">
    <property type="entry name" value="LRR_8"/>
    <property type="match status" value="1"/>
</dbReference>
<keyword evidence="2 6" id="KW-0637">Prenyltransferase</keyword>
<dbReference type="PANTHER" id="PTHR11129:SF2">
    <property type="entry name" value="GERANYLGERANYL TRANSFERASE TYPE-2 SUBUNIT ALPHA"/>
    <property type="match status" value="1"/>
</dbReference>
<evidence type="ECO:0000256" key="5">
    <source>
        <dbReference type="ARBA" id="ARBA00047658"/>
    </source>
</evidence>
<accession>A0ABQ8FD67</accession>
<keyword evidence="3 6" id="KW-0808">Transferase</keyword>
<dbReference type="SUPFAM" id="SSF48439">
    <property type="entry name" value="Protein prenylyltransferase"/>
    <property type="match status" value="1"/>
</dbReference>
<sequence length="648" mass="73209">MQVLPLFLATSTLSARSGNVGIWAGTATDPLTIILYFSIRKHISNCSVFPALPNLLFSKQHGQKKVAMTADAQAQRAIREHGKILAYQELCQLVTDLRSRNELTDASLQATTSLLTQNPEFYTIWNFRREILSHMHKDMLHSEHDKIQQSCETELKLADELLQGAPKSYWVWNHRRWVLEHMPNPTWDRELKLLGYMLDLDPRNFHGWDYRRYVVAAIKTRLPKEEFAYTLDKIGQNFSNYSAWHYRSKLLPNIFPDPDSRNDAISKDLELVRNAIFTEPMDQSAWLYQRWLLGKETTPLQVVCSFSVPNASSSGTSLLAIVFNQKAKICRAGGSFAFEANGIAGLAHVLTPSYGKLHVFDLGITISEPSKIAMTIDDDCFSGSHIDQCLPAVVIEGTLELQLSWLDCSEFGEKHQSKDVSKCKQWIQSDSVWADELVCVQQLVEIEPDSKWPLLTLVYMYEHDGLEKHAKEGLETLDKLSSIDSLRVNYYQDWRSRFIWAQHLASINVNSGTDRPALPLPHGGSDTVVDAANLGLTYIQDSTSLLFHSSLDLSSNSLRDFNFASSLFLIETLVLDDNAIQFIPSDLRHLVRLCTLSLRRNQIKSADSAKAVKHLDSLRNLFLEGNPMPGCDIVTVQGWVSGTPSHSK</sequence>
<gene>
    <name evidence="7" type="ORF">BASA50_005280</name>
</gene>
<dbReference type="Proteomes" id="UP001648503">
    <property type="component" value="Unassembled WGS sequence"/>
</dbReference>
<evidence type="ECO:0000313" key="7">
    <source>
        <dbReference type="EMBL" id="KAH6596239.1"/>
    </source>
</evidence>
<evidence type="ECO:0000256" key="6">
    <source>
        <dbReference type="RuleBase" id="RU367120"/>
    </source>
</evidence>
<comment type="caution">
    <text evidence="7">The sequence shown here is derived from an EMBL/GenBank/DDBJ whole genome shotgun (WGS) entry which is preliminary data.</text>
</comment>
<dbReference type="Gene3D" id="2.60.40.1130">
    <property type="entry name" value="Rab geranylgeranyltransferase alpha-subunit, insert domain"/>
    <property type="match status" value="1"/>
</dbReference>
<protein>
    <recommendedName>
        <fullName evidence="6">Geranylgeranyl transferase type-2 subunit alpha</fullName>
        <ecNumber evidence="6">2.5.1.60</ecNumber>
    </recommendedName>
    <alternativeName>
        <fullName evidence="6">Geranylgeranyl transferase type II subunit alpha</fullName>
    </alternativeName>
</protein>
<dbReference type="InterPro" id="IPR002088">
    <property type="entry name" value="Prenyl_trans_a"/>
</dbReference>
<comment type="function">
    <text evidence="6">Catalyzes the transfer of a geranyl-geranyl moiety from geranyl-geranyl pyrophosphate to cysteines occuring in specific C-terminal amino acid sequences.</text>
</comment>
<reference evidence="7 8" key="1">
    <citation type="submission" date="2021-02" db="EMBL/GenBank/DDBJ databases">
        <title>Variation within the Batrachochytrium salamandrivorans European outbreak.</title>
        <authorList>
            <person name="Kelly M."/>
            <person name="Pasmans F."/>
            <person name="Shea T.P."/>
            <person name="Munoz J.F."/>
            <person name="Carranza S."/>
            <person name="Cuomo C.A."/>
            <person name="Martel A."/>
        </authorList>
    </citation>
    <scope>NUCLEOTIDE SEQUENCE [LARGE SCALE GENOMIC DNA]</scope>
    <source>
        <strain evidence="7 8">AMFP18/2</strain>
    </source>
</reference>
<evidence type="ECO:0000256" key="1">
    <source>
        <dbReference type="ARBA" id="ARBA00006734"/>
    </source>
</evidence>
<dbReference type="InterPro" id="IPR001611">
    <property type="entry name" value="Leu-rich_rpt"/>
</dbReference>